<dbReference type="HAMAP" id="MF_00303">
    <property type="entry name" value="Trigger_factor_Tig"/>
    <property type="match status" value="1"/>
</dbReference>
<feature type="domain" description="Trigger factor C-terminal" evidence="15">
    <location>
        <begin position="287"/>
        <end position="447"/>
    </location>
</feature>
<dbReference type="GO" id="GO:0005737">
    <property type="term" value="C:cytoplasm"/>
    <property type="evidence" value="ECO:0007669"/>
    <property type="project" value="UniProtKB-SubCell"/>
</dbReference>
<dbReference type="GO" id="GO:0051083">
    <property type="term" value="P:'de novo' cotranslational protein folding"/>
    <property type="evidence" value="ECO:0007669"/>
    <property type="project" value="TreeGrafter"/>
</dbReference>
<dbReference type="InterPro" id="IPR008881">
    <property type="entry name" value="Trigger_fac_ribosome-bd_bac"/>
</dbReference>
<evidence type="ECO:0000256" key="10">
    <source>
        <dbReference type="ARBA" id="ARBA00029986"/>
    </source>
</evidence>
<organism evidence="16 17">
    <name type="scientific">Rugosimonospora africana</name>
    <dbReference type="NCBI Taxonomy" id="556532"/>
    <lineage>
        <taxon>Bacteria</taxon>
        <taxon>Bacillati</taxon>
        <taxon>Actinomycetota</taxon>
        <taxon>Actinomycetes</taxon>
        <taxon>Micromonosporales</taxon>
        <taxon>Micromonosporaceae</taxon>
        <taxon>Rugosimonospora</taxon>
    </lineage>
</organism>
<dbReference type="InterPro" id="IPR008880">
    <property type="entry name" value="Trigger_fac_C"/>
</dbReference>
<dbReference type="InterPro" id="IPR005215">
    <property type="entry name" value="Trig_fac"/>
</dbReference>
<keyword evidence="6 11" id="KW-0697">Rotamase</keyword>
<dbReference type="PANTHER" id="PTHR30560:SF3">
    <property type="entry name" value="TRIGGER FACTOR-LIKE PROTEIN TIG, CHLOROPLASTIC"/>
    <property type="match status" value="1"/>
</dbReference>
<evidence type="ECO:0000259" key="14">
    <source>
        <dbReference type="Pfam" id="PF05697"/>
    </source>
</evidence>
<feature type="domain" description="PPIase FKBP-type" evidence="13">
    <location>
        <begin position="186"/>
        <end position="244"/>
    </location>
</feature>
<dbReference type="Gene3D" id="3.10.50.40">
    <property type="match status" value="1"/>
</dbReference>
<dbReference type="SUPFAM" id="SSF102735">
    <property type="entry name" value="Trigger factor ribosome-binding domain"/>
    <property type="match status" value="1"/>
</dbReference>
<keyword evidence="5 11" id="KW-0132">Cell division</keyword>
<evidence type="ECO:0000256" key="2">
    <source>
        <dbReference type="ARBA" id="ARBA00005464"/>
    </source>
</evidence>
<dbReference type="AlphaFoldDB" id="A0A8J3R1Y3"/>
<gene>
    <name evidence="11 16" type="primary">tig</name>
    <name evidence="16" type="ORF">Raf01_84510</name>
</gene>
<name>A0A8J3R1Y3_9ACTN</name>
<dbReference type="GO" id="GO:0051301">
    <property type="term" value="P:cell division"/>
    <property type="evidence" value="ECO:0007669"/>
    <property type="project" value="UniProtKB-KW"/>
</dbReference>
<dbReference type="GO" id="GO:0043022">
    <property type="term" value="F:ribosome binding"/>
    <property type="evidence" value="ECO:0007669"/>
    <property type="project" value="TreeGrafter"/>
</dbReference>
<evidence type="ECO:0000256" key="12">
    <source>
        <dbReference type="SAM" id="MobiDB-lite"/>
    </source>
</evidence>
<dbReference type="Pfam" id="PF05697">
    <property type="entry name" value="Trigger_N"/>
    <property type="match status" value="1"/>
</dbReference>
<dbReference type="InterPro" id="IPR001179">
    <property type="entry name" value="PPIase_FKBP_dom"/>
</dbReference>
<dbReference type="InterPro" id="IPR046357">
    <property type="entry name" value="PPIase_dom_sf"/>
</dbReference>
<dbReference type="PANTHER" id="PTHR30560">
    <property type="entry name" value="TRIGGER FACTOR CHAPERONE AND PEPTIDYL-PROLYL CIS/TRANS ISOMERASE"/>
    <property type="match status" value="1"/>
</dbReference>
<comment type="similarity">
    <text evidence="2 11">Belongs to the FKBP-type PPIase family. Tig subfamily.</text>
</comment>
<evidence type="ECO:0000259" key="13">
    <source>
        <dbReference type="Pfam" id="PF00254"/>
    </source>
</evidence>
<dbReference type="PIRSF" id="PIRSF003095">
    <property type="entry name" value="Trigger_factor"/>
    <property type="match status" value="1"/>
</dbReference>
<protein>
    <recommendedName>
        <fullName evidence="4 11">Trigger factor</fullName>
        <shortName evidence="11">TF</shortName>
        <ecNumber evidence="3 11">5.2.1.8</ecNumber>
    </recommendedName>
    <alternativeName>
        <fullName evidence="10 11">PPIase</fullName>
    </alternativeName>
</protein>
<evidence type="ECO:0000256" key="5">
    <source>
        <dbReference type="ARBA" id="ARBA00022618"/>
    </source>
</evidence>
<dbReference type="InterPro" id="IPR036611">
    <property type="entry name" value="Trigger_fac_ribosome-bd_sf"/>
</dbReference>
<comment type="function">
    <text evidence="11">Involved in protein export. Acts as a chaperone by maintaining the newly synthesized protein in an open conformation. Functions as a peptidyl-prolyl cis-trans isomerase.</text>
</comment>
<dbReference type="GO" id="GO:0044183">
    <property type="term" value="F:protein folding chaperone"/>
    <property type="evidence" value="ECO:0007669"/>
    <property type="project" value="TreeGrafter"/>
</dbReference>
<dbReference type="GO" id="GO:0043335">
    <property type="term" value="P:protein unfolding"/>
    <property type="evidence" value="ECO:0007669"/>
    <property type="project" value="TreeGrafter"/>
</dbReference>
<dbReference type="Pfam" id="PF05698">
    <property type="entry name" value="Trigger_C"/>
    <property type="match status" value="1"/>
</dbReference>
<dbReference type="Pfam" id="PF00254">
    <property type="entry name" value="FKBP_C"/>
    <property type="match status" value="1"/>
</dbReference>
<dbReference type="SUPFAM" id="SSF109998">
    <property type="entry name" value="Triger factor/SurA peptide-binding domain-like"/>
    <property type="match status" value="1"/>
</dbReference>
<dbReference type="NCBIfam" id="TIGR00115">
    <property type="entry name" value="tig"/>
    <property type="match status" value="1"/>
</dbReference>
<dbReference type="InterPro" id="IPR037041">
    <property type="entry name" value="Trigger_fac_C_sf"/>
</dbReference>
<evidence type="ECO:0000259" key="15">
    <source>
        <dbReference type="Pfam" id="PF05698"/>
    </source>
</evidence>
<dbReference type="EMBL" id="BONZ01000092">
    <property type="protein sequence ID" value="GIH20279.1"/>
    <property type="molecule type" value="Genomic_DNA"/>
</dbReference>
<proteinExistence type="inferred from homology"/>
<keyword evidence="9 11" id="KW-0131">Cell cycle</keyword>
<dbReference type="InterPro" id="IPR027304">
    <property type="entry name" value="Trigger_fact/SurA_dom_sf"/>
</dbReference>
<comment type="caution">
    <text evidence="16">The sequence shown here is derived from an EMBL/GenBank/DDBJ whole genome shotgun (WGS) entry which is preliminary data.</text>
</comment>
<dbReference type="EC" id="5.2.1.8" evidence="3 11"/>
<keyword evidence="11" id="KW-0963">Cytoplasm</keyword>
<comment type="domain">
    <text evidence="11">Consists of 3 domains; the N-terminus binds the ribosome, the middle domain has PPIase activity, while the C-terminus has intrinsic chaperone activity on its own.</text>
</comment>
<sequence length="486" mass="53373">MWRPAGYRACRLAYTRPSPNLLQIIKEYAVKSTVETLSPTRVKLAIEVPFAELEPSLKKAYREIASQVNVPGFRQGRVPASVIDQRIGRGTVLNEAVQDAIPTQIVAAVREHDVKSLGRPSVEITDFSDGEPLIFTAELDVRPEITLPDLDTIAVTVDAIQIGDNEIDDQVNALRERFATLKTVERPAQVGDYAQIDLAATVDGQEVPGGSATNISHEVGSNQLLPGLDEVLGGMSADESTSFTTQLVGGDFAGKDAEVAVTVRTVKEKQLPPLDDDFAQLASEFDSLDELREDLRTRLGRAKRVEQLYAARDKALEELVKATDVPAPEGVVRDEVEQRKQAMTDELERMGASLEEYFSAEGKSAEDVDKELTESATEGVKIQLVLDTLADREEIEVTDDEYGHEIVHRAQRVGVPPQQYYDQLVRSGMAAAVYGDVRRGKALAQVLDQIKITDSAGEAISLEDLRGEAGADQHDHEHDHDHDHDH</sequence>
<dbReference type="Gene3D" id="3.30.70.1050">
    <property type="entry name" value="Trigger factor ribosome-binding domain"/>
    <property type="match status" value="1"/>
</dbReference>
<keyword evidence="7 11" id="KW-0143">Chaperone</keyword>
<keyword evidence="17" id="KW-1185">Reference proteome</keyword>
<dbReference type="SUPFAM" id="SSF54534">
    <property type="entry name" value="FKBP-like"/>
    <property type="match status" value="1"/>
</dbReference>
<evidence type="ECO:0000256" key="11">
    <source>
        <dbReference type="HAMAP-Rule" id="MF_00303"/>
    </source>
</evidence>
<dbReference type="Proteomes" id="UP000642748">
    <property type="component" value="Unassembled WGS sequence"/>
</dbReference>
<feature type="domain" description="Trigger factor ribosome-binding bacterial" evidence="14">
    <location>
        <begin position="31"/>
        <end position="173"/>
    </location>
</feature>
<accession>A0A8J3R1Y3</accession>
<feature type="region of interest" description="Disordered" evidence="12">
    <location>
        <begin position="465"/>
        <end position="486"/>
    </location>
</feature>
<evidence type="ECO:0000313" key="16">
    <source>
        <dbReference type="EMBL" id="GIH20279.1"/>
    </source>
</evidence>
<evidence type="ECO:0000313" key="17">
    <source>
        <dbReference type="Proteomes" id="UP000642748"/>
    </source>
</evidence>
<dbReference type="Gene3D" id="1.10.3120.10">
    <property type="entry name" value="Trigger factor, C-terminal domain"/>
    <property type="match status" value="1"/>
</dbReference>
<dbReference type="GO" id="GO:0003755">
    <property type="term" value="F:peptidyl-prolyl cis-trans isomerase activity"/>
    <property type="evidence" value="ECO:0007669"/>
    <property type="project" value="UniProtKB-UniRule"/>
</dbReference>
<comment type="subcellular location">
    <subcellularLocation>
        <location evidence="11">Cytoplasm</location>
    </subcellularLocation>
    <text evidence="11">About half TF is bound to the ribosome near the polypeptide exit tunnel while the other half is free in the cytoplasm.</text>
</comment>
<evidence type="ECO:0000256" key="9">
    <source>
        <dbReference type="ARBA" id="ARBA00023306"/>
    </source>
</evidence>
<evidence type="ECO:0000256" key="8">
    <source>
        <dbReference type="ARBA" id="ARBA00023235"/>
    </source>
</evidence>
<dbReference type="GO" id="GO:0015031">
    <property type="term" value="P:protein transport"/>
    <property type="evidence" value="ECO:0007669"/>
    <property type="project" value="UniProtKB-UniRule"/>
</dbReference>
<evidence type="ECO:0000256" key="7">
    <source>
        <dbReference type="ARBA" id="ARBA00023186"/>
    </source>
</evidence>
<keyword evidence="8 11" id="KW-0413">Isomerase</keyword>
<evidence type="ECO:0000256" key="3">
    <source>
        <dbReference type="ARBA" id="ARBA00013194"/>
    </source>
</evidence>
<comment type="catalytic activity">
    <reaction evidence="1 11">
        <text>[protein]-peptidylproline (omega=180) = [protein]-peptidylproline (omega=0)</text>
        <dbReference type="Rhea" id="RHEA:16237"/>
        <dbReference type="Rhea" id="RHEA-COMP:10747"/>
        <dbReference type="Rhea" id="RHEA-COMP:10748"/>
        <dbReference type="ChEBI" id="CHEBI:83833"/>
        <dbReference type="ChEBI" id="CHEBI:83834"/>
        <dbReference type="EC" id="5.2.1.8"/>
    </reaction>
</comment>
<evidence type="ECO:0000256" key="4">
    <source>
        <dbReference type="ARBA" id="ARBA00016902"/>
    </source>
</evidence>
<evidence type="ECO:0000256" key="1">
    <source>
        <dbReference type="ARBA" id="ARBA00000971"/>
    </source>
</evidence>
<evidence type="ECO:0000256" key="6">
    <source>
        <dbReference type="ARBA" id="ARBA00023110"/>
    </source>
</evidence>
<reference evidence="16" key="1">
    <citation type="submission" date="2021-01" db="EMBL/GenBank/DDBJ databases">
        <title>Whole genome shotgun sequence of Rugosimonospora africana NBRC 104875.</title>
        <authorList>
            <person name="Komaki H."/>
            <person name="Tamura T."/>
        </authorList>
    </citation>
    <scope>NUCLEOTIDE SEQUENCE</scope>
    <source>
        <strain evidence="16">NBRC 104875</strain>
    </source>
</reference>